<evidence type="ECO:0000313" key="2">
    <source>
        <dbReference type="EMBL" id="JAD99274.1"/>
    </source>
</evidence>
<evidence type="ECO:0000256" key="1">
    <source>
        <dbReference type="SAM" id="MobiDB-lite"/>
    </source>
</evidence>
<proteinExistence type="predicted"/>
<dbReference type="EMBL" id="GBRH01198621">
    <property type="protein sequence ID" value="JAD99274.1"/>
    <property type="molecule type" value="Transcribed_RNA"/>
</dbReference>
<dbReference type="AlphaFoldDB" id="A0A0A9EET2"/>
<sequence>MKHIQGPSHGAPDEIVNLQEQKWKKRMMR</sequence>
<reference evidence="2" key="2">
    <citation type="journal article" date="2015" name="Data Brief">
        <title>Shoot transcriptome of the giant reed, Arundo donax.</title>
        <authorList>
            <person name="Barrero R.A."/>
            <person name="Guerrero F.D."/>
            <person name="Moolhuijzen P."/>
            <person name="Goolsby J.A."/>
            <person name="Tidwell J."/>
            <person name="Bellgard S.E."/>
            <person name="Bellgard M.I."/>
        </authorList>
    </citation>
    <scope>NUCLEOTIDE SEQUENCE</scope>
    <source>
        <tissue evidence="2">Shoot tissue taken approximately 20 cm above the soil surface</tissue>
    </source>
</reference>
<protein>
    <submittedName>
        <fullName evidence="2">Uncharacterized protein</fullName>
    </submittedName>
</protein>
<name>A0A0A9EET2_ARUDO</name>
<feature type="region of interest" description="Disordered" evidence="1">
    <location>
        <begin position="1"/>
        <end position="29"/>
    </location>
</feature>
<organism evidence="2">
    <name type="scientific">Arundo donax</name>
    <name type="common">Giant reed</name>
    <name type="synonym">Donax arundinaceus</name>
    <dbReference type="NCBI Taxonomy" id="35708"/>
    <lineage>
        <taxon>Eukaryota</taxon>
        <taxon>Viridiplantae</taxon>
        <taxon>Streptophyta</taxon>
        <taxon>Embryophyta</taxon>
        <taxon>Tracheophyta</taxon>
        <taxon>Spermatophyta</taxon>
        <taxon>Magnoliopsida</taxon>
        <taxon>Liliopsida</taxon>
        <taxon>Poales</taxon>
        <taxon>Poaceae</taxon>
        <taxon>PACMAD clade</taxon>
        <taxon>Arundinoideae</taxon>
        <taxon>Arundineae</taxon>
        <taxon>Arundo</taxon>
    </lineage>
</organism>
<reference evidence="2" key="1">
    <citation type="submission" date="2014-09" db="EMBL/GenBank/DDBJ databases">
        <authorList>
            <person name="Magalhaes I.L.F."/>
            <person name="Oliveira U."/>
            <person name="Santos F.R."/>
            <person name="Vidigal T.H.D.A."/>
            <person name="Brescovit A.D."/>
            <person name="Santos A.J."/>
        </authorList>
    </citation>
    <scope>NUCLEOTIDE SEQUENCE</scope>
    <source>
        <tissue evidence="2">Shoot tissue taken approximately 20 cm above the soil surface</tissue>
    </source>
</reference>
<accession>A0A0A9EET2</accession>